<accession>A0ABQ2XNR4</accession>
<name>A0ABQ2XNR4_9ACTN</name>
<organism evidence="2 3">
    <name type="scientific">Streptomyces lomondensis</name>
    <dbReference type="NCBI Taxonomy" id="68229"/>
    <lineage>
        <taxon>Bacteria</taxon>
        <taxon>Bacillati</taxon>
        <taxon>Actinomycetota</taxon>
        <taxon>Actinomycetes</taxon>
        <taxon>Kitasatosporales</taxon>
        <taxon>Streptomycetaceae</taxon>
        <taxon>Streptomyces</taxon>
    </lineage>
</organism>
<evidence type="ECO:0000256" key="1">
    <source>
        <dbReference type="SAM" id="MobiDB-lite"/>
    </source>
</evidence>
<dbReference type="Proteomes" id="UP000617743">
    <property type="component" value="Unassembled WGS sequence"/>
</dbReference>
<proteinExistence type="predicted"/>
<evidence type="ECO:0000313" key="3">
    <source>
        <dbReference type="Proteomes" id="UP000617743"/>
    </source>
</evidence>
<reference evidence="3" key="1">
    <citation type="journal article" date="2019" name="Int. J. Syst. Evol. Microbiol.">
        <title>The Global Catalogue of Microorganisms (GCM) 10K type strain sequencing project: providing services to taxonomists for standard genome sequencing and annotation.</title>
        <authorList>
            <consortium name="The Broad Institute Genomics Platform"/>
            <consortium name="The Broad Institute Genome Sequencing Center for Infectious Disease"/>
            <person name="Wu L."/>
            <person name="Ma J."/>
        </authorList>
    </citation>
    <scope>NUCLEOTIDE SEQUENCE [LARGE SCALE GENOMIC DNA]</scope>
    <source>
        <strain evidence="3">JCM 4866</strain>
    </source>
</reference>
<gene>
    <name evidence="2" type="ORF">GCM10010383_66530</name>
</gene>
<dbReference type="EMBL" id="BMWC01000012">
    <property type="protein sequence ID" value="GGX26629.1"/>
    <property type="molecule type" value="Genomic_DNA"/>
</dbReference>
<keyword evidence="3" id="KW-1185">Reference proteome</keyword>
<feature type="region of interest" description="Disordered" evidence="1">
    <location>
        <begin position="56"/>
        <end position="89"/>
    </location>
</feature>
<evidence type="ECO:0000313" key="2">
    <source>
        <dbReference type="EMBL" id="GGX26629.1"/>
    </source>
</evidence>
<comment type="caution">
    <text evidence="2">The sequence shown here is derived from an EMBL/GenBank/DDBJ whole genome shotgun (WGS) entry which is preliminary data.</text>
</comment>
<protein>
    <submittedName>
        <fullName evidence="2">Uncharacterized protein</fullName>
    </submittedName>
</protein>
<sequence>MSGTPYPSFVDAPWTDAYVRLANHCSTCATCTTVDKEGVNLALPCATADQLNEEYRQARRARTAPASPPPDSPDSQGIEIATGAFDRPC</sequence>